<comment type="subcellular location">
    <subcellularLocation>
        <location evidence="1">Membrane</location>
        <topology evidence="1">Single-pass membrane protein</topology>
    </subcellularLocation>
</comment>
<dbReference type="EMBL" id="NAJP01000019">
    <property type="protein sequence ID" value="TKA43334.1"/>
    <property type="molecule type" value="Genomic_DNA"/>
</dbReference>
<name>A0A4U0V3Y5_9PEZI</name>
<evidence type="ECO:0000256" key="3">
    <source>
        <dbReference type="ARBA" id="ARBA00022729"/>
    </source>
</evidence>
<sequence>MSFPFALFLLLTLLLASVSAQDTSIILPTTAAPTATALATAKGYSYVGCWNETVGVPNSNGARALSGGMSSANNTMTVSSCLAYCAQGYNGATMQYAGLEYGRECYCGAYLSAFSTQFPNASAHCVYACDGNGSQICGGALALTLYNLTTSSSSSSSGGQSKSGAAAWSLVAPGQSAWYCAAAVVMLGVAAVL</sequence>
<dbReference type="PANTHER" id="PTHR24269">
    <property type="entry name" value="KREMEN PROTEIN"/>
    <property type="match status" value="1"/>
</dbReference>
<dbReference type="PANTHER" id="PTHR24269:SF16">
    <property type="entry name" value="PROTEIN SLG1"/>
    <property type="match status" value="1"/>
</dbReference>
<feature type="domain" description="WSC" evidence="8">
    <location>
        <begin position="43"/>
        <end position="149"/>
    </location>
</feature>
<evidence type="ECO:0000313" key="9">
    <source>
        <dbReference type="EMBL" id="TKA43334.1"/>
    </source>
</evidence>
<evidence type="ECO:0000259" key="8">
    <source>
        <dbReference type="PROSITE" id="PS51212"/>
    </source>
</evidence>
<proteinExistence type="predicted"/>
<dbReference type="InterPro" id="IPR002889">
    <property type="entry name" value="WSC_carb-bd"/>
</dbReference>
<evidence type="ECO:0000256" key="2">
    <source>
        <dbReference type="ARBA" id="ARBA00022692"/>
    </source>
</evidence>
<keyword evidence="6" id="KW-0325">Glycoprotein</keyword>
<keyword evidence="2" id="KW-0812">Transmembrane</keyword>
<comment type="caution">
    <text evidence="9">The sequence shown here is derived from an EMBL/GenBank/DDBJ whole genome shotgun (WGS) entry which is preliminary data.</text>
</comment>
<accession>A0A4U0V3Y5</accession>
<dbReference type="GO" id="GO:0005886">
    <property type="term" value="C:plasma membrane"/>
    <property type="evidence" value="ECO:0007669"/>
    <property type="project" value="TreeGrafter"/>
</dbReference>
<dbReference type="InterPro" id="IPR051836">
    <property type="entry name" value="Kremen_rcpt"/>
</dbReference>
<dbReference type="Proteomes" id="UP000310066">
    <property type="component" value="Unassembled WGS sequence"/>
</dbReference>
<dbReference type="AlphaFoldDB" id="A0A4U0V3Y5"/>
<feature type="signal peptide" evidence="7">
    <location>
        <begin position="1"/>
        <end position="20"/>
    </location>
</feature>
<keyword evidence="4" id="KW-1133">Transmembrane helix</keyword>
<organism evidence="9 10">
    <name type="scientific">Friedmanniomyces endolithicus</name>
    <dbReference type="NCBI Taxonomy" id="329885"/>
    <lineage>
        <taxon>Eukaryota</taxon>
        <taxon>Fungi</taxon>
        <taxon>Dikarya</taxon>
        <taxon>Ascomycota</taxon>
        <taxon>Pezizomycotina</taxon>
        <taxon>Dothideomycetes</taxon>
        <taxon>Dothideomycetidae</taxon>
        <taxon>Mycosphaerellales</taxon>
        <taxon>Teratosphaeriaceae</taxon>
        <taxon>Friedmanniomyces</taxon>
    </lineage>
</organism>
<dbReference type="OrthoDB" id="5985073at2759"/>
<dbReference type="PROSITE" id="PS51212">
    <property type="entry name" value="WSC"/>
    <property type="match status" value="1"/>
</dbReference>
<evidence type="ECO:0000256" key="6">
    <source>
        <dbReference type="ARBA" id="ARBA00023180"/>
    </source>
</evidence>
<evidence type="ECO:0000256" key="7">
    <source>
        <dbReference type="SAM" id="SignalP"/>
    </source>
</evidence>
<gene>
    <name evidence="9" type="ORF">B0A54_05816</name>
</gene>
<dbReference type="Pfam" id="PF01822">
    <property type="entry name" value="WSC"/>
    <property type="match status" value="1"/>
</dbReference>
<dbReference type="STRING" id="329885.A0A4U0V3Y5"/>
<protein>
    <recommendedName>
        <fullName evidence="8">WSC domain-containing protein</fullName>
    </recommendedName>
</protein>
<evidence type="ECO:0000313" key="10">
    <source>
        <dbReference type="Proteomes" id="UP000310066"/>
    </source>
</evidence>
<keyword evidence="5" id="KW-0472">Membrane</keyword>
<reference evidence="9 10" key="1">
    <citation type="submission" date="2017-03" db="EMBL/GenBank/DDBJ databases">
        <title>Genomes of endolithic fungi from Antarctica.</title>
        <authorList>
            <person name="Coleine C."/>
            <person name="Masonjones S."/>
            <person name="Stajich J.E."/>
        </authorList>
    </citation>
    <scope>NUCLEOTIDE SEQUENCE [LARGE SCALE GENOMIC DNA]</scope>
    <source>
        <strain evidence="9 10">CCFEE 5311</strain>
    </source>
</reference>
<evidence type="ECO:0000256" key="5">
    <source>
        <dbReference type="ARBA" id="ARBA00023136"/>
    </source>
</evidence>
<evidence type="ECO:0000256" key="1">
    <source>
        <dbReference type="ARBA" id="ARBA00004167"/>
    </source>
</evidence>
<keyword evidence="3 7" id="KW-0732">Signal</keyword>
<dbReference type="SMART" id="SM00321">
    <property type="entry name" value="WSC"/>
    <property type="match status" value="1"/>
</dbReference>
<feature type="chain" id="PRO_5020554355" description="WSC domain-containing protein" evidence="7">
    <location>
        <begin position="21"/>
        <end position="193"/>
    </location>
</feature>
<evidence type="ECO:0000256" key="4">
    <source>
        <dbReference type="ARBA" id="ARBA00022989"/>
    </source>
</evidence>